<organism evidence="2 3">
    <name type="scientific">Chaetomium strumarium</name>
    <dbReference type="NCBI Taxonomy" id="1170767"/>
    <lineage>
        <taxon>Eukaryota</taxon>
        <taxon>Fungi</taxon>
        <taxon>Dikarya</taxon>
        <taxon>Ascomycota</taxon>
        <taxon>Pezizomycotina</taxon>
        <taxon>Sordariomycetes</taxon>
        <taxon>Sordariomycetidae</taxon>
        <taxon>Sordariales</taxon>
        <taxon>Chaetomiaceae</taxon>
        <taxon>Chaetomium</taxon>
    </lineage>
</organism>
<keyword evidence="3" id="KW-1185">Reference proteome</keyword>
<evidence type="ECO:0000313" key="2">
    <source>
        <dbReference type="EMBL" id="KAK3306309.1"/>
    </source>
</evidence>
<evidence type="ECO:0000313" key="3">
    <source>
        <dbReference type="Proteomes" id="UP001273166"/>
    </source>
</evidence>
<dbReference type="GeneID" id="87887764"/>
<name>A0AAJ0GUH7_9PEZI</name>
<evidence type="ECO:0000256" key="1">
    <source>
        <dbReference type="SAM" id="SignalP"/>
    </source>
</evidence>
<dbReference type="RefSeq" id="XP_062722089.1">
    <property type="nucleotide sequence ID" value="XM_062868935.1"/>
</dbReference>
<dbReference type="EMBL" id="JAUDZG010000003">
    <property type="protein sequence ID" value="KAK3306309.1"/>
    <property type="molecule type" value="Genomic_DNA"/>
</dbReference>
<comment type="caution">
    <text evidence="2">The sequence shown here is derived from an EMBL/GenBank/DDBJ whole genome shotgun (WGS) entry which is preliminary data.</text>
</comment>
<dbReference type="Proteomes" id="UP001273166">
    <property type="component" value="Unassembled WGS sequence"/>
</dbReference>
<proteinExistence type="predicted"/>
<gene>
    <name evidence="2" type="ORF">B0T15DRAFT_526926</name>
</gene>
<dbReference type="AlphaFoldDB" id="A0AAJ0GUH7"/>
<sequence length="74" mass="8265">MLLVLAIVLVFLLGFLPQSANRPGVKTRRFYGFLARSGARADPYPLSADRFIEALIHAIQALIEALIHVIHRLL</sequence>
<reference evidence="2" key="1">
    <citation type="journal article" date="2023" name="Mol. Phylogenet. Evol.">
        <title>Genome-scale phylogeny and comparative genomics of the fungal order Sordariales.</title>
        <authorList>
            <person name="Hensen N."/>
            <person name="Bonometti L."/>
            <person name="Westerberg I."/>
            <person name="Brannstrom I.O."/>
            <person name="Guillou S."/>
            <person name="Cros-Aarteil S."/>
            <person name="Calhoun S."/>
            <person name="Haridas S."/>
            <person name="Kuo A."/>
            <person name="Mondo S."/>
            <person name="Pangilinan J."/>
            <person name="Riley R."/>
            <person name="LaButti K."/>
            <person name="Andreopoulos B."/>
            <person name="Lipzen A."/>
            <person name="Chen C."/>
            <person name="Yan M."/>
            <person name="Daum C."/>
            <person name="Ng V."/>
            <person name="Clum A."/>
            <person name="Steindorff A."/>
            <person name="Ohm R.A."/>
            <person name="Martin F."/>
            <person name="Silar P."/>
            <person name="Natvig D.O."/>
            <person name="Lalanne C."/>
            <person name="Gautier V."/>
            <person name="Ament-Velasquez S.L."/>
            <person name="Kruys A."/>
            <person name="Hutchinson M.I."/>
            <person name="Powell A.J."/>
            <person name="Barry K."/>
            <person name="Miller A.N."/>
            <person name="Grigoriev I.V."/>
            <person name="Debuchy R."/>
            <person name="Gladieux P."/>
            <person name="Hiltunen Thoren M."/>
            <person name="Johannesson H."/>
        </authorList>
    </citation>
    <scope>NUCLEOTIDE SEQUENCE</scope>
    <source>
        <strain evidence="2">CBS 333.67</strain>
    </source>
</reference>
<accession>A0AAJ0GUH7</accession>
<feature type="chain" id="PRO_5042472141" evidence="1">
    <location>
        <begin position="21"/>
        <end position="74"/>
    </location>
</feature>
<protein>
    <submittedName>
        <fullName evidence="2">Uncharacterized protein</fullName>
    </submittedName>
</protein>
<feature type="signal peptide" evidence="1">
    <location>
        <begin position="1"/>
        <end position="20"/>
    </location>
</feature>
<reference evidence="2" key="2">
    <citation type="submission" date="2023-06" db="EMBL/GenBank/DDBJ databases">
        <authorList>
            <consortium name="Lawrence Berkeley National Laboratory"/>
            <person name="Mondo S.J."/>
            <person name="Hensen N."/>
            <person name="Bonometti L."/>
            <person name="Westerberg I."/>
            <person name="Brannstrom I.O."/>
            <person name="Guillou S."/>
            <person name="Cros-Aarteil S."/>
            <person name="Calhoun S."/>
            <person name="Haridas S."/>
            <person name="Kuo A."/>
            <person name="Pangilinan J."/>
            <person name="Riley R."/>
            <person name="Labutti K."/>
            <person name="Andreopoulos B."/>
            <person name="Lipzen A."/>
            <person name="Chen C."/>
            <person name="Yanf M."/>
            <person name="Daum C."/>
            <person name="Ng V."/>
            <person name="Clum A."/>
            <person name="Steindorff A."/>
            <person name="Ohm R."/>
            <person name="Martin F."/>
            <person name="Silar P."/>
            <person name="Natvig D."/>
            <person name="Lalanne C."/>
            <person name="Gautier V."/>
            <person name="Ament-Velasquez S.L."/>
            <person name="Kruys A."/>
            <person name="Hutchinson M.I."/>
            <person name="Powell A.J."/>
            <person name="Barry K."/>
            <person name="Miller A.N."/>
            <person name="Grigoriev I.V."/>
            <person name="Debuchy R."/>
            <person name="Gladieux P."/>
            <person name="Thoren M.H."/>
            <person name="Johannesson H."/>
        </authorList>
    </citation>
    <scope>NUCLEOTIDE SEQUENCE</scope>
    <source>
        <strain evidence="2">CBS 333.67</strain>
    </source>
</reference>
<keyword evidence="1" id="KW-0732">Signal</keyword>